<protein>
    <submittedName>
        <fullName evidence="2">Uncharacterized protein</fullName>
    </submittedName>
</protein>
<dbReference type="AlphaFoldDB" id="A0A6V7NNP9"/>
<dbReference type="EMBL" id="LR862140">
    <property type="protein sequence ID" value="CAD1820117.1"/>
    <property type="molecule type" value="Genomic_DNA"/>
</dbReference>
<dbReference type="PANTHER" id="PTHR46043:SF13">
    <property type="entry name" value="ARM REPEAT SUPERFAMILY PROTEIN"/>
    <property type="match status" value="1"/>
</dbReference>
<gene>
    <name evidence="2" type="ORF">CB5_LOCUS3328</name>
</gene>
<organism evidence="2">
    <name type="scientific">Ananas comosus var. bracteatus</name>
    <name type="common">red pineapple</name>
    <dbReference type="NCBI Taxonomy" id="296719"/>
    <lineage>
        <taxon>Eukaryota</taxon>
        <taxon>Viridiplantae</taxon>
        <taxon>Streptophyta</taxon>
        <taxon>Embryophyta</taxon>
        <taxon>Tracheophyta</taxon>
        <taxon>Spermatophyta</taxon>
        <taxon>Magnoliopsida</taxon>
        <taxon>Liliopsida</taxon>
        <taxon>Poales</taxon>
        <taxon>Bromeliaceae</taxon>
        <taxon>Bromelioideae</taxon>
        <taxon>Ananas</taxon>
    </lineage>
</organism>
<feature type="region of interest" description="Disordered" evidence="1">
    <location>
        <begin position="1"/>
        <end position="81"/>
    </location>
</feature>
<feature type="compositionally biased region" description="Low complexity" evidence="1">
    <location>
        <begin position="218"/>
        <end position="234"/>
    </location>
</feature>
<proteinExistence type="predicted"/>
<dbReference type="PANTHER" id="PTHR46043">
    <property type="entry name" value="ARM REPEAT SUPERFAMILY PROTEIN"/>
    <property type="match status" value="1"/>
</dbReference>
<evidence type="ECO:0000256" key="1">
    <source>
        <dbReference type="SAM" id="MobiDB-lite"/>
    </source>
</evidence>
<reference evidence="2" key="1">
    <citation type="submission" date="2020-07" db="EMBL/GenBank/DDBJ databases">
        <authorList>
            <person name="Lin J."/>
        </authorList>
    </citation>
    <scope>NUCLEOTIDE SEQUENCE</scope>
</reference>
<feature type="compositionally biased region" description="Low complexity" evidence="1">
    <location>
        <begin position="41"/>
        <end position="51"/>
    </location>
</feature>
<sequence>MKLPGEPDPDLAAATADDDDDEELRRLLSAPPPASPPPSATSPTSPRTPRLRAPPLPPGNPGPSPGHRGAVPLPRPPAGKLRTQSDLAAASDALKQLAADADLLLSSGALAAPAEAAAGASSLGEPVRVEVRGLVTRLQIGSSAARIAALGSLAALLAEDERNVAIAVAEGAVAALVRLLDSGAGGAEARSGPRRRSLGFLPWRAAATPWRRRPPPSSRTSSASSSPTAAAAPPGRGPAPPCKP</sequence>
<feature type="region of interest" description="Disordered" evidence="1">
    <location>
        <begin position="205"/>
        <end position="244"/>
    </location>
</feature>
<feature type="compositionally biased region" description="Pro residues" evidence="1">
    <location>
        <begin position="235"/>
        <end position="244"/>
    </location>
</feature>
<name>A0A6V7NNP9_ANACO</name>
<feature type="compositionally biased region" description="Pro residues" evidence="1">
    <location>
        <begin position="30"/>
        <end position="40"/>
    </location>
</feature>
<feature type="compositionally biased region" description="Pro residues" evidence="1">
    <location>
        <begin position="52"/>
        <end position="64"/>
    </location>
</feature>
<evidence type="ECO:0000313" key="2">
    <source>
        <dbReference type="EMBL" id="CAD1820117.1"/>
    </source>
</evidence>
<accession>A0A6V7NNP9</accession>